<dbReference type="EMBL" id="JABSTQ010010963">
    <property type="protein sequence ID" value="KAG0416284.1"/>
    <property type="molecule type" value="Genomic_DNA"/>
</dbReference>
<organism evidence="1 2">
    <name type="scientific">Ixodes persulcatus</name>
    <name type="common">Taiga tick</name>
    <dbReference type="NCBI Taxonomy" id="34615"/>
    <lineage>
        <taxon>Eukaryota</taxon>
        <taxon>Metazoa</taxon>
        <taxon>Ecdysozoa</taxon>
        <taxon>Arthropoda</taxon>
        <taxon>Chelicerata</taxon>
        <taxon>Arachnida</taxon>
        <taxon>Acari</taxon>
        <taxon>Parasitiformes</taxon>
        <taxon>Ixodida</taxon>
        <taxon>Ixodoidea</taxon>
        <taxon>Ixodidae</taxon>
        <taxon>Ixodinae</taxon>
        <taxon>Ixodes</taxon>
    </lineage>
</organism>
<proteinExistence type="predicted"/>
<dbReference type="Proteomes" id="UP000805193">
    <property type="component" value="Unassembled WGS sequence"/>
</dbReference>
<feature type="non-terminal residue" evidence="1">
    <location>
        <position position="558"/>
    </location>
</feature>
<evidence type="ECO:0000313" key="1">
    <source>
        <dbReference type="EMBL" id="KAG0416284.1"/>
    </source>
</evidence>
<protein>
    <submittedName>
        <fullName evidence="1">Uncharacterized protein</fullName>
    </submittedName>
</protein>
<gene>
    <name evidence="1" type="ORF">HPB47_006500</name>
</gene>
<evidence type="ECO:0000313" key="2">
    <source>
        <dbReference type="Proteomes" id="UP000805193"/>
    </source>
</evidence>
<name>A0AC60PA20_IXOPE</name>
<feature type="non-terminal residue" evidence="1">
    <location>
        <position position="1"/>
    </location>
</feature>
<accession>A0AC60PA20</accession>
<comment type="caution">
    <text evidence="1">The sequence shown here is derived from an EMBL/GenBank/DDBJ whole genome shotgun (WGS) entry which is preliminary data.</text>
</comment>
<reference evidence="1 2" key="1">
    <citation type="journal article" date="2020" name="Cell">
        <title>Large-Scale Comparative Analyses of Tick Genomes Elucidate Their Genetic Diversity and Vector Capacities.</title>
        <authorList>
            <consortium name="Tick Genome and Microbiome Consortium (TIGMIC)"/>
            <person name="Jia N."/>
            <person name="Wang J."/>
            <person name="Shi W."/>
            <person name="Du L."/>
            <person name="Sun Y."/>
            <person name="Zhan W."/>
            <person name="Jiang J.F."/>
            <person name="Wang Q."/>
            <person name="Zhang B."/>
            <person name="Ji P."/>
            <person name="Bell-Sakyi L."/>
            <person name="Cui X.M."/>
            <person name="Yuan T.T."/>
            <person name="Jiang B.G."/>
            <person name="Yang W.F."/>
            <person name="Lam T.T."/>
            <person name="Chang Q.C."/>
            <person name="Ding S.J."/>
            <person name="Wang X.J."/>
            <person name="Zhu J.G."/>
            <person name="Ruan X.D."/>
            <person name="Zhao L."/>
            <person name="Wei J.T."/>
            <person name="Ye R.Z."/>
            <person name="Que T.C."/>
            <person name="Du C.H."/>
            <person name="Zhou Y.H."/>
            <person name="Cheng J.X."/>
            <person name="Dai P.F."/>
            <person name="Guo W.B."/>
            <person name="Han X.H."/>
            <person name="Huang E.J."/>
            <person name="Li L.F."/>
            <person name="Wei W."/>
            <person name="Gao Y.C."/>
            <person name="Liu J.Z."/>
            <person name="Shao H.Z."/>
            <person name="Wang X."/>
            <person name="Wang C.C."/>
            <person name="Yang T.C."/>
            <person name="Huo Q.B."/>
            <person name="Li W."/>
            <person name="Chen H.Y."/>
            <person name="Chen S.E."/>
            <person name="Zhou L.G."/>
            <person name="Ni X.B."/>
            <person name="Tian J.H."/>
            <person name="Sheng Y."/>
            <person name="Liu T."/>
            <person name="Pan Y.S."/>
            <person name="Xia L.Y."/>
            <person name="Li J."/>
            <person name="Zhao F."/>
            <person name="Cao W.C."/>
        </authorList>
    </citation>
    <scope>NUCLEOTIDE SEQUENCE [LARGE SCALE GENOMIC DNA]</scope>
    <source>
        <strain evidence="1">Iper-2018</strain>
    </source>
</reference>
<keyword evidence="2" id="KW-1185">Reference proteome</keyword>
<sequence length="558" mass="62305">ATELVRVAVLEGGQGQSASLPVAAAPAAPSSDQGYKAGTVERGKSLITSIKELLKVNVEIEPHISDADLEADYVAVADYEDRVAKAFGDVRSCLVNGRQYVEGDAVPSDERDPCVVCTCKDGRVTCTKKSCPVLPCPFNRIAQTPGTCCPECRSGKRRDYLNGKCLIGQEIFDHAATWPYDQCTNCECQNGTTVCQRTVCPPLQCPPEHQVASAGSCCSECRRPEEKKAMCYYNNQKYYNGDTWKLKKCTKCSCHHGVVRCGVEECITAPVCPPKKKLVTPPGKCCPTCVEEDGICTVFGDPHYKTFDGKIFNYQGPCRYVLASDCSGGTFSIEVWNDVRYSKSFSWTKSVVIRVKDMKVKLGQFLRVRIKKERIKLPFVKLRVLNILQEDHNIVVRINKGVKVVWDGDNYVEVSVSPTYKGKLCGLCGNYNDKQDDDFMSRNGTRLTDPNAFGNSWLVGRRKKCLRPPKRPSHPLDCRLKDWSLRLQNLQNCNNIKQGSFKLCHKAVEATPYFRSCMLDMCECLPSDKCYCDSLNAYARECSRAGIQIDWKNSTNCQ</sequence>